<evidence type="ECO:0000313" key="6">
    <source>
        <dbReference type="Proteomes" id="UP000813824"/>
    </source>
</evidence>
<comment type="caution">
    <text evidence="5">The sequence shown here is derived from an EMBL/GenBank/DDBJ whole genome shotgun (WGS) entry which is preliminary data.</text>
</comment>
<dbReference type="OrthoDB" id="1737613at2759"/>
<accession>A0A8K0XPI4</accession>
<protein>
    <recommendedName>
        <fullName evidence="2">3-hydroxyisobutyryl-CoA hydrolase</fullName>
        <ecNumber evidence="2">3.1.2.4</ecNumber>
    </recommendedName>
</protein>
<evidence type="ECO:0000256" key="2">
    <source>
        <dbReference type="ARBA" id="ARBA00011915"/>
    </source>
</evidence>
<dbReference type="PANTHER" id="PTHR43176:SF3">
    <property type="entry name" value="3-HYDROXYISOBUTYRYL-COA HYDROLASE, MITOCHONDRIAL"/>
    <property type="match status" value="1"/>
</dbReference>
<evidence type="ECO:0000259" key="4">
    <source>
        <dbReference type="Pfam" id="PF16113"/>
    </source>
</evidence>
<dbReference type="GO" id="GO:0003860">
    <property type="term" value="F:3-hydroxyisobutyryl-CoA hydrolase activity"/>
    <property type="evidence" value="ECO:0007669"/>
    <property type="project" value="UniProtKB-EC"/>
</dbReference>
<dbReference type="PANTHER" id="PTHR43176">
    <property type="entry name" value="3-HYDROXYISOBUTYRYL-COA HYDROLASE-RELATED"/>
    <property type="match status" value="1"/>
</dbReference>
<dbReference type="GO" id="GO:0005739">
    <property type="term" value="C:mitochondrion"/>
    <property type="evidence" value="ECO:0007669"/>
    <property type="project" value="TreeGrafter"/>
</dbReference>
<dbReference type="InterPro" id="IPR032259">
    <property type="entry name" value="HIBYL-CoA-H"/>
</dbReference>
<dbReference type="CDD" id="cd06558">
    <property type="entry name" value="crotonase-like"/>
    <property type="match status" value="1"/>
</dbReference>
<dbReference type="AlphaFoldDB" id="A0A8K0XPI4"/>
<dbReference type="GO" id="GO:0006574">
    <property type="term" value="P:L-valine catabolic process"/>
    <property type="evidence" value="ECO:0007669"/>
    <property type="project" value="TreeGrafter"/>
</dbReference>
<keyword evidence="3 5" id="KW-0378">Hydrolase</keyword>
<dbReference type="SUPFAM" id="SSF52096">
    <property type="entry name" value="ClpP/crotonase"/>
    <property type="match status" value="1"/>
</dbReference>
<name>A0A8K0XPI4_9AGAR</name>
<dbReference type="InterPro" id="IPR045004">
    <property type="entry name" value="ECH_dom"/>
</dbReference>
<dbReference type="EMBL" id="JAEVFJ010000019">
    <property type="protein sequence ID" value="KAH8099589.1"/>
    <property type="molecule type" value="Genomic_DNA"/>
</dbReference>
<sequence length="500" mass="54862">MFLRGVGRASNRTMSAAKRAQAISRHMASTSTVPTTATLPDDAPVVFKSEGSVRQYILNRPAKYNALNGQMLNILRPYVEQWASSELGKVLVGTGVGKAFCAGGDVVGVVEASTDESTRQHAIDFFRREFELDYILATLPKPYIVVMDGVTMGGGVGLASHAPFRIATENTVFAMPETKIGYAPDVGASHFLSRTDGELGTYMALTCAQLKGRAVFEHGFATHYVPSRRIPAILERLASIDDPTMAQIDSLIEESYSEKEPDEPTSRYVGKLRTALDVAFRHSSIEKILKNLESIAKDHDDVDVRKWAVETIEELNHRSPTSLVVALTAIRRGKSMSLKEALQMELNFATAYCNGASSDFATGVTSVLLKKEKTRPEWSPSTIAELNVPEVVEKFFMKYSPAQQTAPELTVPSTYGSMSPVARHPMQFALPSEEEIRQMVVGSHGQSGATTVTTDEVVEKFSQLRRGKGGVREKVLEVLGRKCVEVGEGKGDEKWLQWVH</sequence>
<reference evidence="5" key="1">
    <citation type="journal article" date="2021" name="New Phytol.">
        <title>Evolutionary innovations through gain and loss of genes in the ectomycorrhizal Boletales.</title>
        <authorList>
            <person name="Wu G."/>
            <person name="Miyauchi S."/>
            <person name="Morin E."/>
            <person name="Kuo A."/>
            <person name="Drula E."/>
            <person name="Varga T."/>
            <person name="Kohler A."/>
            <person name="Feng B."/>
            <person name="Cao Y."/>
            <person name="Lipzen A."/>
            <person name="Daum C."/>
            <person name="Hundley H."/>
            <person name="Pangilinan J."/>
            <person name="Johnson J."/>
            <person name="Barry K."/>
            <person name="LaButti K."/>
            <person name="Ng V."/>
            <person name="Ahrendt S."/>
            <person name="Min B."/>
            <person name="Choi I.G."/>
            <person name="Park H."/>
            <person name="Plett J.M."/>
            <person name="Magnuson J."/>
            <person name="Spatafora J.W."/>
            <person name="Nagy L.G."/>
            <person name="Henrissat B."/>
            <person name="Grigoriev I.V."/>
            <person name="Yang Z.L."/>
            <person name="Xu J."/>
            <person name="Martin F.M."/>
        </authorList>
    </citation>
    <scope>NUCLEOTIDE SEQUENCE</scope>
    <source>
        <strain evidence="5">KKN 215</strain>
    </source>
</reference>
<dbReference type="InterPro" id="IPR029045">
    <property type="entry name" value="ClpP/crotonase-like_dom_sf"/>
</dbReference>
<dbReference type="Pfam" id="PF16113">
    <property type="entry name" value="ECH_2"/>
    <property type="match status" value="1"/>
</dbReference>
<dbReference type="EC" id="3.1.2.4" evidence="2"/>
<evidence type="ECO:0000313" key="5">
    <source>
        <dbReference type="EMBL" id="KAH8099589.1"/>
    </source>
</evidence>
<keyword evidence="6" id="KW-1185">Reference proteome</keyword>
<comment type="catalytic activity">
    <reaction evidence="1">
        <text>3-hydroxy-2-methylpropanoyl-CoA + H2O = 3-hydroxy-2-methylpropanoate + CoA + H(+)</text>
        <dbReference type="Rhea" id="RHEA:20888"/>
        <dbReference type="ChEBI" id="CHEBI:11805"/>
        <dbReference type="ChEBI" id="CHEBI:15377"/>
        <dbReference type="ChEBI" id="CHEBI:15378"/>
        <dbReference type="ChEBI" id="CHEBI:57287"/>
        <dbReference type="ChEBI" id="CHEBI:57340"/>
        <dbReference type="EC" id="3.1.2.4"/>
    </reaction>
</comment>
<feature type="domain" description="Enoyl-CoA hydratase/isomerase" evidence="4">
    <location>
        <begin position="54"/>
        <end position="396"/>
    </location>
</feature>
<dbReference type="NCBIfam" id="NF004127">
    <property type="entry name" value="PRK05617.1"/>
    <property type="match status" value="1"/>
</dbReference>
<evidence type="ECO:0000256" key="3">
    <source>
        <dbReference type="ARBA" id="ARBA00022801"/>
    </source>
</evidence>
<gene>
    <name evidence="5" type="ORF">BXZ70DRAFT_942429</name>
</gene>
<proteinExistence type="predicted"/>
<dbReference type="Proteomes" id="UP000813824">
    <property type="component" value="Unassembled WGS sequence"/>
</dbReference>
<evidence type="ECO:0000256" key="1">
    <source>
        <dbReference type="ARBA" id="ARBA00001709"/>
    </source>
</evidence>
<dbReference type="Gene3D" id="3.90.226.10">
    <property type="entry name" value="2-enoyl-CoA Hydratase, Chain A, domain 1"/>
    <property type="match status" value="1"/>
</dbReference>
<organism evidence="5 6">
    <name type="scientific">Cristinia sonorae</name>
    <dbReference type="NCBI Taxonomy" id="1940300"/>
    <lineage>
        <taxon>Eukaryota</taxon>
        <taxon>Fungi</taxon>
        <taxon>Dikarya</taxon>
        <taxon>Basidiomycota</taxon>
        <taxon>Agaricomycotina</taxon>
        <taxon>Agaricomycetes</taxon>
        <taxon>Agaricomycetidae</taxon>
        <taxon>Agaricales</taxon>
        <taxon>Pleurotineae</taxon>
        <taxon>Stephanosporaceae</taxon>
        <taxon>Cristinia</taxon>
    </lineage>
</organism>